<evidence type="ECO:0000256" key="1">
    <source>
        <dbReference type="ARBA" id="ARBA00022634"/>
    </source>
</evidence>
<dbReference type="InterPro" id="IPR003583">
    <property type="entry name" value="Hlx-hairpin-Hlx_DNA-bd_motif"/>
</dbReference>
<dbReference type="Gene3D" id="1.10.150.110">
    <property type="entry name" value="DNA polymerase beta, N-terminal domain-like"/>
    <property type="match status" value="1"/>
</dbReference>
<proteinExistence type="predicted"/>
<dbReference type="GO" id="GO:0003677">
    <property type="term" value="F:DNA binding"/>
    <property type="evidence" value="ECO:0007669"/>
    <property type="project" value="InterPro"/>
</dbReference>
<evidence type="ECO:0000259" key="3">
    <source>
        <dbReference type="SMART" id="SM00278"/>
    </source>
</evidence>
<evidence type="ECO:0000313" key="4">
    <source>
        <dbReference type="EMBL" id="AHG92583.1"/>
    </source>
</evidence>
<dbReference type="SUPFAM" id="SSF47781">
    <property type="entry name" value="RuvA domain 2-like"/>
    <property type="match status" value="1"/>
</dbReference>
<dbReference type="GO" id="GO:0006281">
    <property type="term" value="P:DNA repair"/>
    <property type="evidence" value="ECO:0007669"/>
    <property type="project" value="InterPro"/>
</dbReference>
<name>W0RSL9_9BACT</name>
<dbReference type="InParanoid" id="W0RSL9"/>
<dbReference type="EMBL" id="CP007129">
    <property type="protein sequence ID" value="AHG92583.1"/>
    <property type="molecule type" value="Genomic_DNA"/>
</dbReference>
<dbReference type="Pfam" id="PF14716">
    <property type="entry name" value="HHH_8"/>
    <property type="match status" value="1"/>
</dbReference>
<feature type="domain" description="Helix-hairpin-helix DNA-binding motif class 1" evidence="3">
    <location>
        <begin position="76"/>
        <end position="95"/>
    </location>
</feature>
<dbReference type="Gene3D" id="1.10.150.20">
    <property type="entry name" value="5' to 3' exonuclease, C-terminal subdomain"/>
    <property type="match status" value="1"/>
</dbReference>
<dbReference type="Pfam" id="PF14520">
    <property type="entry name" value="HHH_5"/>
    <property type="match status" value="1"/>
</dbReference>
<dbReference type="Proteomes" id="UP000019151">
    <property type="component" value="Plasmid 1"/>
</dbReference>
<geneLocation type="plasmid" evidence="4 5">
    <name>1</name>
</geneLocation>
<protein>
    <submittedName>
        <fullName evidence="4">DNA polymerase domain-containing protein</fullName>
    </submittedName>
</protein>
<dbReference type="AlphaFoldDB" id="W0RSL9"/>
<dbReference type="SUPFAM" id="SSF47802">
    <property type="entry name" value="DNA polymerase beta, N-terminal domain-like"/>
    <property type="match status" value="1"/>
</dbReference>
<keyword evidence="5" id="KW-1185">Reference proteome</keyword>
<feature type="domain" description="Helix-hairpin-helix DNA-binding motif class 1" evidence="3">
    <location>
        <begin position="115"/>
        <end position="134"/>
    </location>
</feature>
<keyword evidence="4" id="KW-0614">Plasmid</keyword>
<organism evidence="4 5">
    <name type="scientific">Gemmatirosa kalamazoonensis</name>
    <dbReference type="NCBI Taxonomy" id="861299"/>
    <lineage>
        <taxon>Bacteria</taxon>
        <taxon>Pseudomonadati</taxon>
        <taxon>Gemmatimonadota</taxon>
        <taxon>Gemmatimonadia</taxon>
        <taxon>Gemmatimonadales</taxon>
        <taxon>Gemmatimonadaceae</taxon>
        <taxon>Gemmatirosa</taxon>
    </lineage>
</organism>
<dbReference type="SMART" id="SM00278">
    <property type="entry name" value="HhH1"/>
    <property type="match status" value="3"/>
</dbReference>
<dbReference type="PANTHER" id="PTHR11276:SF28">
    <property type="entry name" value="DNA POLYMERASE LAMBDA"/>
    <property type="match status" value="1"/>
</dbReference>
<dbReference type="GO" id="GO:0003887">
    <property type="term" value="F:DNA-directed DNA polymerase activity"/>
    <property type="evidence" value="ECO:0007669"/>
    <property type="project" value="InterPro"/>
</dbReference>
<feature type="domain" description="Helix-hairpin-helix DNA-binding motif class 1" evidence="3">
    <location>
        <begin position="150"/>
        <end position="169"/>
    </location>
</feature>
<evidence type="ECO:0000256" key="2">
    <source>
        <dbReference type="ARBA" id="ARBA00022705"/>
    </source>
</evidence>
<reference evidence="4 5" key="1">
    <citation type="journal article" date="2014" name="Genome Announc.">
        <title>Genome Sequence and Methylome of Soil Bacterium Gemmatirosa kalamazoonensis KBS708T, a Member of the Rarely Cultivated Gemmatimonadetes Phylum.</title>
        <authorList>
            <person name="Debruyn J.M."/>
            <person name="Radosevich M."/>
            <person name="Wommack K.E."/>
            <person name="Polson S.W."/>
            <person name="Hauser L.J."/>
            <person name="Fawaz M.N."/>
            <person name="Korlach J."/>
            <person name="Tsai Y.C."/>
        </authorList>
    </citation>
    <scope>NUCLEOTIDE SEQUENCE [LARGE SCALE GENOMIC DNA]</scope>
    <source>
        <strain evidence="4 5">KBS708</strain>
        <plasmid evidence="5">Plasmid 1</plasmid>
    </source>
</reference>
<dbReference type="InterPro" id="IPR022312">
    <property type="entry name" value="DNA_pol_X"/>
</dbReference>
<keyword evidence="1" id="KW-0237">DNA synthesis</keyword>
<dbReference type="OrthoDB" id="9808747at2"/>
<dbReference type="PANTHER" id="PTHR11276">
    <property type="entry name" value="DNA POLYMERASE TYPE-X FAMILY MEMBER"/>
    <property type="match status" value="1"/>
</dbReference>
<dbReference type="RefSeq" id="WP_025413917.1">
    <property type="nucleotide sequence ID" value="NZ_CP007129.1"/>
</dbReference>
<dbReference type="InterPro" id="IPR010996">
    <property type="entry name" value="HHH_MUS81"/>
</dbReference>
<gene>
    <name evidence="4" type="ORF">J421_5048</name>
</gene>
<dbReference type="InterPro" id="IPR010994">
    <property type="entry name" value="RuvA_2-like"/>
</dbReference>
<dbReference type="KEGG" id="gba:J421_5048"/>
<evidence type="ECO:0000313" key="5">
    <source>
        <dbReference type="Proteomes" id="UP000019151"/>
    </source>
</evidence>
<keyword evidence="2" id="KW-0235">DNA replication</keyword>
<dbReference type="PATRIC" id="fig|861299.3.peg.5101"/>
<accession>W0RSL9</accession>
<sequence>MPDILVVLPPARAGRPTRAAPDTSNRAIAAALEEVARLLEEQRANPFRVQAYRHAAATVRGLRVTVRHLLDGGGIDALEQMPGIGARLARMIQELAATGRLELLDRLRGGHDPVGVLGSVPGVGHTLAERVHERLGIASLADLEAAAHDGRLRTVPGFGAKRIEGVRAALAERLGRGRTLGTAPEPDVRELLDVDREYRERAAAGDLPRIAPRRFNPKHEAWLPVLHTTRGDRHYTALYSNTARAHRLGATRDWLVIYHDGARGEHASTVVTARYGPMEGRRVVRGREAECLALEAALCTS</sequence>
<dbReference type="HOGENOM" id="CLU_871332_0_0_0"/>
<dbReference type="InterPro" id="IPR027421">
    <property type="entry name" value="DNA_pol_lamdba_lyase_dom_sf"/>
</dbReference>